<feature type="compositionally biased region" description="Low complexity" evidence="1">
    <location>
        <begin position="112"/>
        <end position="121"/>
    </location>
</feature>
<feature type="region of interest" description="Disordered" evidence="1">
    <location>
        <begin position="194"/>
        <end position="216"/>
    </location>
</feature>
<keyword evidence="2" id="KW-0812">Transmembrane</keyword>
<dbReference type="GO" id="GO:0030968">
    <property type="term" value="P:endoplasmic reticulum unfolded protein response"/>
    <property type="evidence" value="ECO:0007669"/>
    <property type="project" value="TreeGrafter"/>
</dbReference>
<feature type="transmembrane region" description="Helical" evidence="2">
    <location>
        <begin position="509"/>
        <end position="533"/>
    </location>
</feature>
<evidence type="ECO:0000313" key="3">
    <source>
        <dbReference type="EMBL" id="PSR97158.1"/>
    </source>
</evidence>
<feature type="compositionally biased region" description="Low complexity" evidence="1">
    <location>
        <begin position="480"/>
        <end position="492"/>
    </location>
</feature>
<feature type="compositionally biased region" description="Pro residues" evidence="1">
    <location>
        <begin position="122"/>
        <end position="136"/>
    </location>
</feature>
<proteinExistence type="predicted"/>
<evidence type="ECO:0000256" key="1">
    <source>
        <dbReference type="SAM" id="MobiDB-lite"/>
    </source>
</evidence>
<keyword evidence="4" id="KW-1185">Reference proteome</keyword>
<dbReference type="AlphaFoldDB" id="A0A2T3AG37"/>
<dbReference type="InterPro" id="IPR039751">
    <property type="entry name" value="HERPUD1/2"/>
</dbReference>
<feature type="region of interest" description="Disordered" evidence="1">
    <location>
        <begin position="110"/>
        <end position="179"/>
    </location>
</feature>
<dbReference type="SUPFAM" id="SSF54236">
    <property type="entry name" value="Ubiquitin-like"/>
    <property type="match status" value="1"/>
</dbReference>
<keyword evidence="2" id="KW-0472">Membrane</keyword>
<accession>A0A2T3AG37</accession>
<feature type="region of interest" description="Disordered" evidence="1">
    <location>
        <begin position="675"/>
        <end position="729"/>
    </location>
</feature>
<dbReference type="STRING" id="2025994.A0A2T3AG37"/>
<dbReference type="PANTHER" id="PTHR12943">
    <property type="entry name" value="HOMOCYSTEINE-RESPONSIVE ENDOPLASMIC RETICULUM-RESIDENT UNIQUITIN-LIKE DOMAIN HERPUD PROTEIN FAMILY MEMBER"/>
    <property type="match status" value="1"/>
</dbReference>
<gene>
    <name evidence="3" type="ORF">BD289DRAFT_459126</name>
</gene>
<feature type="region of interest" description="Disordered" evidence="1">
    <location>
        <begin position="584"/>
        <end position="614"/>
    </location>
</feature>
<evidence type="ECO:0008006" key="5">
    <source>
        <dbReference type="Google" id="ProtNLM"/>
    </source>
</evidence>
<evidence type="ECO:0000256" key="2">
    <source>
        <dbReference type="SAM" id="Phobius"/>
    </source>
</evidence>
<dbReference type="Gene3D" id="3.10.20.90">
    <property type="entry name" value="Phosphatidylinositol 3-kinase Catalytic Subunit, Chain A, domain 1"/>
    <property type="match status" value="1"/>
</dbReference>
<dbReference type="InterPro" id="IPR029071">
    <property type="entry name" value="Ubiquitin-like_domsf"/>
</dbReference>
<protein>
    <recommendedName>
        <fullName evidence="5">Ubiquitin-like domain-containing protein</fullName>
    </recommendedName>
</protein>
<feature type="region of interest" description="Disordered" evidence="1">
    <location>
        <begin position="473"/>
        <end position="501"/>
    </location>
</feature>
<feature type="compositionally biased region" description="Low complexity" evidence="1">
    <location>
        <begin position="697"/>
        <end position="706"/>
    </location>
</feature>
<reference evidence="3 4" key="1">
    <citation type="journal article" date="2018" name="Mycol. Prog.">
        <title>Coniella lustricola, a new species from submerged detritus.</title>
        <authorList>
            <person name="Raudabaugh D.B."/>
            <person name="Iturriaga T."/>
            <person name="Carver A."/>
            <person name="Mondo S."/>
            <person name="Pangilinan J."/>
            <person name="Lipzen A."/>
            <person name="He G."/>
            <person name="Amirebrahimi M."/>
            <person name="Grigoriev I.V."/>
            <person name="Miller A.N."/>
        </authorList>
    </citation>
    <scope>NUCLEOTIDE SEQUENCE [LARGE SCALE GENOMIC DNA]</scope>
    <source>
        <strain evidence="3 4">B22-T-1</strain>
    </source>
</reference>
<dbReference type="InParanoid" id="A0A2T3AG37"/>
<keyword evidence="2" id="KW-1133">Transmembrane helix</keyword>
<dbReference type="OrthoDB" id="21589at2759"/>
<feature type="region of interest" description="Disordered" evidence="1">
    <location>
        <begin position="336"/>
        <end position="369"/>
    </location>
</feature>
<dbReference type="Proteomes" id="UP000241462">
    <property type="component" value="Unassembled WGS sequence"/>
</dbReference>
<dbReference type="PANTHER" id="PTHR12943:SF27">
    <property type="entry name" value="HOMOCYSTEINE-INDUCED ENDOPLASMIC RETICULUM PROTEIN, ISOFORM A"/>
    <property type="match status" value="1"/>
</dbReference>
<evidence type="ECO:0000313" key="4">
    <source>
        <dbReference type="Proteomes" id="UP000241462"/>
    </source>
</evidence>
<sequence length="729" mass="78053">MAEEASSSSAAAPEKLPINISIVSPSLSVNTPLNFPGLPASTTLGQLKQNIRDALDSKPTNEQQRLIHQGKLLAKEDETLLQVFGEQKIRDTAQFVVHLVIRDIQEHRPVNSQAPAAAAPSPSTPHHPSQPTPPPNFHGQPRPQFYGRPVPGPVHVHSPFTQTAFGMPTPQGNMPDPVTPQQQQILQQYLSRMNQRPGAPSGTHVRGASSGHATPDLPATGFAPPANPFQGQFSPQQGQAGQTYVQESVGLNGEVLRVTMNIGLNGQVHPVNVPSLQPGHANASDTRGSFTPNDVQNVFRNADANQATSIMTGAMQRSASGASLANLNLNQRQSLQTPGVTIPGRPGSSSSLSRTATPIAARTPSQGTATAQANRTVASNQAQVYILNSPQGPRALLVNNLSDMYYTPAPRIAHNLIVPQFMPPWLLPQLQPQPQLQPRADATIGGQAPGLAQFGQAQAPQQAQPQGNIRVQVHSGQGGQQPVNQQQVRAQPLRPAAAPMHPGNPEGGLAGALAAALWPHVWLLIRLAVFVWWFTSADTSWTRWLLIMGLATAVFLINTGIFNGMANDVFQPIRQHLEGLIPFAGPEGRNNNPPPVQANGGDDGQPERGVQGQGELDPARVAARLVEQRRDQNASWLLDQIRRLERASLLLLASILPGVAERHIARLEAEARAERDRQEAAERAERERREEEERAAAAEQAAGGEHTATEDPAAPDTVLEGNSAAENPA</sequence>
<organism evidence="3 4">
    <name type="scientific">Coniella lustricola</name>
    <dbReference type="NCBI Taxonomy" id="2025994"/>
    <lineage>
        <taxon>Eukaryota</taxon>
        <taxon>Fungi</taxon>
        <taxon>Dikarya</taxon>
        <taxon>Ascomycota</taxon>
        <taxon>Pezizomycotina</taxon>
        <taxon>Sordariomycetes</taxon>
        <taxon>Sordariomycetidae</taxon>
        <taxon>Diaporthales</taxon>
        <taxon>Schizoparmaceae</taxon>
        <taxon>Coniella</taxon>
    </lineage>
</organism>
<feature type="transmembrane region" description="Helical" evidence="2">
    <location>
        <begin position="545"/>
        <end position="566"/>
    </location>
</feature>
<name>A0A2T3AG37_9PEZI</name>
<feature type="compositionally biased region" description="Basic and acidic residues" evidence="1">
    <location>
        <begin position="675"/>
        <end position="696"/>
    </location>
</feature>
<dbReference type="EMBL" id="KZ678394">
    <property type="protein sequence ID" value="PSR97158.1"/>
    <property type="molecule type" value="Genomic_DNA"/>
</dbReference>